<dbReference type="EMBL" id="BGZK01000127">
    <property type="protein sequence ID" value="GBP21329.1"/>
    <property type="molecule type" value="Genomic_DNA"/>
</dbReference>
<evidence type="ECO:0000313" key="2">
    <source>
        <dbReference type="EMBL" id="GBP21329.1"/>
    </source>
</evidence>
<organism evidence="2 3">
    <name type="scientific">Eumeta variegata</name>
    <name type="common">Bagworm moth</name>
    <name type="synonym">Eumeta japonica</name>
    <dbReference type="NCBI Taxonomy" id="151549"/>
    <lineage>
        <taxon>Eukaryota</taxon>
        <taxon>Metazoa</taxon>
        <taxon>Ecdysozoa</taxon>
        <taxon>Arthropoda</taxon>
        <taxon>Hexapoda</taxon>
        <taxon>Insecta</taxon>
        <taxon>Pterygota</taxon>
        <taxon>Neoptera</taxon>
        <taxon>Endopterygota</taxon>
        <taxon>Lepidoptera</taxon>
        <taxon>Glossata</taxon>
        <taxon>Ditrysia</taxon>
        <taxon>Tineoidea</taxon>
        <taxon>Psychidae</taxon>
        <taxon>Oiketicinae</taxon>
        <taxon>Eumeta</taxon>
    </lineage>
</organism>
<feature type="compositionally biased region" description="Basic and acidic residues" evidence="1">
    <location>
        <begin position="1"/>
        <end position="23"/>
    </location>
</feature>
<keyword evidence="3" id="KW-1185">Reference proteome</keyword>
<evidence type="ECO:0000256" key="1">
    <source>
        <dbReference type="SAM" id="MobiDB-lite"/>
    </source>
</evidence>
<gene>
    <name evidence="2" type="ORF">EVAR_11725_1</name>
</gene>
<dbReference type="OrthoDB" id="6931783at2759"/>
<dbReference type="Proteomes" id="UP000299102">
    <property type="component" value="Unassembled WGS sequence"/>
</dbReference>
<dbReference type="AlphaFoldDB" id="A0A4C1U4V6"/>
<reference evidence="2 3" key="1">
    <citation type="journal article" date="2019" name="Commun. Biol.">
        <title>The bagworm genome reveals a unique fibroin gene that provides high tensile strength.</title>
        <authorList>
            <person name="Kono N."/>
            <person name="Nakamura H."/>
            <person name="Ohtoshi R."/>
            <person name="Tomita M."/>
            <person name="Numata K."/>
            <person name="Arakawa K."/>
        </authorList>
    </citation>
    <scope>NUCLEOTIDE SEQUENCE [LARGE SCALE GENOMIC DNA]</scope>
</reference>
<accession>A0A4C1U4V6</accession>
<sequence>MRNIKPHYETKVGSRTRADEGGRHSGLKCKPSPNVKNSPPASQFGPPTCAHEEIETPILISIPNDIVSTDDIDNAIDAVTNYIRIEIENSSRVFPANYDRKELPKDVSKVIRAKNAALR</sequence>
<protein>
    <submittedName>
        <fullName evidence="2">Uncharacterized protein</fullName>
    </submittedName>
</protein>
<proteinExistence type="predicted"/>
<evidence type="ECO:0000313" key="3">
    <source>
        <dbReference type="Proteomes" id="UP000299102"/>
    </source>
</evidence>
<comment type="caution">
    <text evidence="2">The sequence shown here is derived from an EMBL/GenBank/DDBJ whole genome shotgun (WGS) entry which is preliminary data.</text>
</comment>
<name>A0A4C1U4V6_EUMVA</name>
<feature type="region of interest" description="Disordered" evidence="1">
    <location>
        <begin position="1"/>
        <end position="49"/>
    </location>
</feature>